<name>A0A1C6JWV7_9FIRM</name>
<feature type="region of interest" description="Disordered" evidence="1">
    <location>
        <begin position="449"/>
        <end position="485"/>
    </location>
</feature>
<accession>A0A1C6JWV7</accession>
<protein>
    <submittedName>
        <fullName evidence="2">Uncharacterized conserved protein</fullName>
    </submittedName>
</protein>
<dbReference type="Gene3D" id="3.40.50.300">
    <property type="entry name" value="P-loop containing nucleotide triphosphate hydrolases"/>
    <property type="match status" value="1"/>
</dbReference>
<dbReference type="AlphaFoldDB" id="A0A1C6JWV7"/>
<reference evidence="2" key="1">
    <citation type="submission" date="2015-09" db="EMBL/GenBank/DDBJ databases">
        <authorList>
            <consortium name="Pathogen Informatics"/>
        </authorList>
    </citation>
    <scope>NUCLEOTIDE SEQUENCE</scope>
    <source>
        <strain evidence="2">2789STDY5834896</strain>
    </source>
</reference>
<gene>
    <name evidence="2" type="ORF">SAMEA3545359_02357</name>
</gene>
<proteinExistence type="predicted"/>
<evidence type="ECO:0000256" key="1">
    <source>
        <dbReference type="SAM" id="MobiDB-lite"/>
    </source>
</evidence>
<dbReference type="EMBL" id="FMHG01000002">
    <property type="protein sequence ID" value="SCJ86441.1"/>
    <property type="molecule type" value="Genomic_DNA"/>
</dbReference>
<dbReference type="Pfam" id="PF03237">
    <property type="entry name" value="Terminase_6N"/>
    <property type="match status" value="1"/>
</dbReference>
<dbReference type="InterPro" id="IPR027417">
    <property type="entry name" value="P-loop_NTPase"/>
</dbReference>
<sequence length="485" mass="55074">MAQFELDYQPTAKQQLFHASGAYELLYGGAAGGGKSRAVVMEAVVDALEHPGVHSYLFRRSYPQLRDTLIREALTVLPRGLYQYRQQTHDLFLPGGSVLHFRSCRGPQDAYQYQGSEFNRLFIDELTQFEKETYDYLKTRVRAKKALGVRPFIRCTANPGGLGHGWVKAYFIDALEPYAVRAFSTYSQLLGENTVQTRQYIPATARDNPHLHPGYIAELEQKPEALRRALLLGDWNVFDGQVFGEFCDDASGYESRELTHVIRPFSIPEDFTIYRGFDWGYTRPYAVGYWAKSPDDVLYRFAEIYGCEPGQADRGLRQDPRTVARRVADFERRELPGRKILGIADPSIFDESRGEDGCIAAIFAREGLYFAPGDNRRLPGKMQLHTRLRFDQNGRPGLYVFSSCTEFIRTLPALVYDRQAPEDVDTRGEDHIYDESRYVCMACPMVNPPPPPRALRPPKDDPLELAPARPGPQNPYDRALFASGP</sequence>
<organism evidence="2">
    <name type="scientific">uncultured Anaerotruncus sp</name>
    <dbReference type="NCBI Taxonomy" id="905011"/>
    <lineage>
        <taxon>Bacteria</taxon>
        <taxon>Bacillati</taxon>
        <taxon>Bacillota</taxon>
        <taxon>Clostridia</taxon>
        <taxon>Eubacteriales</taxon>
        <taxon>Oscillospiraceae</taxon>
        <taxon>Anaerotruncus</taxon>
        <taxon>environmental samples</taxon>
    </lineage>
</organism>
<evidence type="ECO:0000313" key="2">
    <source>
        <dbReference type="EMBL" id="SCJ86441.1"/>
    </source>
</evidence>
<dbReference type="Gene3D" id="3.30.420.280">
    <property type="match status" value="1"/>
</dbReference>